<gene>
    <name evidence="1" type="ORF">F5876DRAFT_70711</name>
</gene>
<name>A0ACC1TIK3_9AGAR</name>
<dbReference type="EMBL" id="MU796083">
    <property type="protein sequence ID" value="KAJ3804345.1"/>
    <property type="molecule type" value="Genomic_DNA"/>
</dbReference>
<keyword evidence="2" id="KW-1185">Reference proteome</keyword>
<protein>
    <submittedName>
        <fullName evidence="1">Uncharacterized protein</fullName>
    </submittedName>
</protein>
<accession>A0ACC1TIK3</accession>
<proteinExistence type="predicted"/>
<evidence type="ECO:0000313" key="1">
    <source>
        <dbReference type="EMBL" id="KAJ3804345.1"/>
    </source>
</evidence>
<sequence length="472" mass="53322">MARILSIITRLSRVTLQKTNTDGTRVLRISPSHTSLLPKSLLLIRRSSWSSAIEEEPKETVEGRTPQDAEKTLKPPLVPQHITTQTPLHVASLPPLPARPTTWPTPWLSLSEMQEYLVPLQELLPLKALPTSSIKKKLWWNRPAPVLDLSGVEAKTSALRLDPGNGLHFIMTYTFTDVECANEFVAEVKRIARVEKVTPTLPLYIMIPYVNLPMQHDPGYMHVYHHSDSKQGDDSFTTIEKIPYVARVNLRITTHQAYIPKEISDLRPTVPARDVTPFPEDLIIPGVTMRDVRFAMLVDQVFRKQFLIVSADSENGDKSENQNQNQNEGENKSEIFNKARKRTGLPSFVRPLATPSGSLAYPNPTLSPSTQQLLSSVFRSRFCPCCGLPHALADCLVRDEYPQYSSIKRLGGKKAALGGKSKKEGKNGKIESKKRGERQEKKEKKETKENKEKKRKATKEKKTRKSKVIRNE</sequence>
<reference evidence="1" key="1">
    <citation type="submission" date="2022-09" db="EMBL/GenBank/DDBJ databases">
        <title>A Global Phylogenomic Analysis of the Shiitake Genus Lentinula.</title>
        <authorList>
            <consortium name="DOE Joint Genome Institute"/>
            <person name="Sierra-Patev S."/>
            <person name="Min B."/>
            <person name="Naranjo-Ortiz M."/>
            <person name="Looney B."/>
            <person name="Konkel Z."/>
            <person name="Slot J.C."/>
            <person name="Sakamoto Y."/>
            <person name="Steenwyk J.L."/>
            <person name="Rokas A."/>
            <person name="Carro J."/>
            <person name="Camarero S."/>
            <person name="Ferreira P."/>
            <person name="Molpeceres G."/>
            <person name="Ruiz-Duenas F.J."/>
            <person name="Serrano A."/>
            <person name="Henrissat B."/>
            <person name="Drula E."/>
            <person name="Hughes K.W."/>
            <person name="Mata J.L."/>
            <person name="Ishikawa N.K."/>
            <person name="Vargas-Isla R."/>
            <person name="Ushijima S."/>
            <person name="Smith C.A."/>
            <person name="Ahrendt S."/>
            <person name="Andreopoulos W."/>
            <person name="He G."/>
            <person name="Labutti K."/>
            <person name="Lipzen A."/>
            <person name="Ng V."/>
            <person name="Riley R."/>
            <person name="Sandor L."/>
            <person name="Barry K."/>
            <person name="Martinez A.T."/>
            <person name="Xiao Y."/>
            <person name="Gibbons J.G."/>
            <person name="Terashima K."/>
            <person name="Grigoriev I.V."/>
            <person name="Hibbett D.S."/>
        </authorList>
    </citation>
    <scope>NUCLEOTIDE SEQUENCE</scope>
    <source>
        <strain evidence="1">TMI1499</strain>
    </source>
</reference>
<organism evidence="1 2">
    <name type="scientific">Lentinula aff. lateritia</name>
    <dbReference type="NCBI Taxonomy" id="2804960"/>
    <lineage>
        <taxon>Eukaryota</taxon>
        <taxon>Fungi</taxon>
        <taxon>Dikarya</taxon>
        <taxon>Basidiomycota</taxon>
        <taxon>Agaricomycotina</taxon>
        <taxon>Agaricomycetes</taxon>
        <taxon>Agaricomycetidae</taxon>
        <taxon>Agaricales</taxon>
        <taxon>Marasmiineae</taxon>
        <taxon>Omphalotaceae</taxon>
        <taxon>Lentinula</taxon>
    </lineage>
</organism>
<evidence type="ECO:0000313" key="2">
    <source>
        <dbReference type="Proteomes" id="UP001163835"/>
    </source>
</evidence>
<comment type="caution">
    <text evidence="1">The sequence shown here is derived from an EMBL/GenBank/DDBJ whole genome shotgun (WGS) entry which is preliminary data.</text>
</comment>
<dbReference type="Proteomes" id="UP001163835">
    <property type="component" value="Unassembled WGS sequence"/>
</dbReference>